<dbReference type="NCBIfam" id="TIGR00138">
    <property type="entry name" value="rsmG_gidB"/>
    <property type="match status" value="1"/>
</dbReference>
<dbReference type="GO" id="GO:0005829">
    <property type="term" value="C:cytosol"/>
    <property type="evidence" value="ECO:0007669"/>
    <property type="project" value="TreeGrafter"/>
</dbReference>
<dbReference type="PANTHER" id="PTHR31760">
    <property type="entry name" value="S-ADENOSYL-L-METHIONINE-DEPENDENT METHYLTRANSFERASES SUPERFAMILY PROTEIN"/>
    <property type="match status" value="1"/>
</dbReference>
<dbReference type="EC" id="2.1.1.170" evidence="6"/>
<comment type="caution">
    <text evidence="6">Lacks conserved residue(s) required for the propagation of feature annotation.</text>
</comment>
<comment type="caution">
    <text evidence="7">The sequence shown here is derived from an EMBL/GenBank/DDBJ whole genome shotgun (WGS) entry which is preliminary data.</text>
</comment>
<proteinExistence type="inferred from homology"/>
<dbReference type="PANTHER" id="PTHR31760:SF0">
    <property type="entry name" value="S-ADENOSYL-L-METHIONINE-DEPENDENT METHYLTRANSFERASES SUPERFAMILY PROTEIN"/>
    <property type="match status" value="1"/>
</dbReference>
<keyword evidence="4 6" id="KW-0808">Transferase</keyword>
<dbReference type="EMBL" id="QHHQ01000001">
    <property type="protein sequence ID" value="RAI03402.1"/>
    <property type="molecule type" value="Genomic_DNA"/>
</dbReference>
<comment type="function">
    <text evidence="6">Specifically methylates the N7 position of guanine in position 527 of 16S rRNA.</text>
</comment>
<evidence type="ECO:0000313" key="8">
    <source>
        <dbReference type="Proteomes" id="UP000249590"/>
    </source>
</evidence>
<dbReference type="SUPFAM" id="SSF53335">
    <property type="entry name" value="S-adenosyl-L-methionine-dependent methyltransferases"/>
    <property type="match status" value="1"/>
</dbReference>
<dbReference type="Proteomes" id="UP000249590">
    <property type="component" value="Unassembled WGS sequence"/>
</dbReference>
<feature type="binding site" evidence="6">
    <location>
        <position position="76"/>
    </location>
    <ligand>
        <name>S-adenosyl-L-methionine</name>
        <dbReference type="ChEBI" id="CHEBI:59789"/>
    </ligand>
</feature>
<evidence type="ECO:0000256" key="2">
    <source>
        <dbReference type="ARBA" id="ARBA00022552"/>
    </source>
</evidence>
<dbReference type="RefSeq" id="WP_111342056.1">
    <property type="nucleotide sequence ID" value="NZ_JAIWKD010000001.1"/>
</dbReference>
<keyword evidence="8" id="KW-1185">Reference proteome</keyword>
<evidence type="ECO:0000256" key="6">
    <source>
        <dbReference type="HAMAP-Rule" id="MF_00074"/>
    </source>
</evidence>
<protein>
    <recommendedName>
        <fullName evidence="6">Ribosomal RNA small subunit methyltransferase G</fullName>
        <ecNumber evidence="6">2.1.1.170</ecNumber>
    </recommendedName>
    <alternativeName>
        <fullName evidence="6">16S rRNA 7-methylguanosine methyltransferase</fullName>
        <shortName evidence="6">16S rRNA m7G methyltransferase</shortName>
    </alternativeName>
</protein>
<evidence type="ECO:0000313" key="7">
    <source>
        <dbReference type="EMBL" id="RAI03402.1"/>
    </source>
</evidence>
<accession>A0A8B2P2P1</accession>
<keyword evidence="5 6" id="KW-0949">S-adenosyl-L-methionine</keyword>
<comment type="catalytic activity">
    <reaction evidence="6">
        <text>guanosine(527) in 16S rRNA + S-adenosyl-L-methionine = N(7)-methylguanosine(527) in 16S rRNA + S-adenosyl-L-homocysteine</text>
        <dbReference type="Rhea" id="RHEA:42732"/>
        <dbReference type="Rhea" id="RHEA-COMP:10209"/>
        <dbReference type="Rhea" id="RHEA-COMP:10210"/>
        <dbReference type="ChEBI" id="CHEBI:57856"/>
        <dbReference type="ChEBI" id="CHEBI:59789"/>
        <dbReference type="ChEBI" id="CHEBI:74269"/>
        <dbReference type="ChEBI" id="CHEBI:74480"/>
        <dbReference type="EC" id="2.1.1.170"/>
    </reaction>
</comment>
<dbReference type="PIRSF" id="PIRSF003078">
    <property type="entry name" value="GidB"/>
    <property type="match status" value="1"/>
</dbReference>
<feature type="binding site" evidence="6">
    <location>
        <begin position="126"/>
        <end position="127"/>
    </location>
    <ligand>
        <name>S-adenosyl-L-methionine</name>
        <dbReference type="ChEBI" id="CHEBI:59789"/>
    </ligand>
</feature>
<evidence type="ECO:0000256" key="1">
    <source>
        <dbReference type="ARBA" id="ARBA00022490"/>
    </source>
</evidence>
<dbReference type="AlphaFoldDB" id="A0A8B2P2P1"/>
<comment type="subcellular location">
    <subcellularLocation>
        <location evidence="6">Cytoplasm</location>
    </subcellularLocation>
</comment>
<dbReference type="InterPro" id="IPR003682">
    <property type="entry name" value="rRNA_ssu_MeTfrase_G"/>
</dbReference>
<dbReference type="Gene3D" id="3.40.50.150">
    <property type="entry name" value="Vaccinia Virus protein VP39"/>
    <property type="match status" value="1"/>
</dbReference>
<feature type="binding site" evidence="6">
    <location>
        <position position="140"/>
    </location>
    <ligand>
        <name>S-adenosyl-L-methionine</name>
        <dbReference type="ChEBI" id="CHEBI:59789"/>
    </ligand>
</feature>
<keyword evidence="2 6" id="KW-0698">rRNA processing</keyword>
<organism evidence="7 8">
    <name type="scientific">Acuticoccus sediminis</name>
    <dbReference type="NCBI Taxonomy" id="2184697"/>
    <lineage>
        <taxon>Bacteria</taxon>
        <taxon>Pseudomonadati</taxon>
        <taxon>Pseudomonadota</taxon>
        <taxon>Alphaproteobacteria</taxon>
        <taxon>Hyphomicrobiales</taxon>
        <taxon>Amorphaceae</taxon>
        <taxon>Acuticoccus</taxon>
    </lineage>
</organism>
<name>A0A8B2P2P1_9HYPH</name>
<dbReference type="GO" id="GO:0070043">
    <property type="term" value="F:rRNA (guanine-N7-)-methyltransferase activity"/>
    <property type="evidence" value="ECO:0007669"/>
    <property type="project" value="UniProtKB-UniRule"/>
</dbReference>
<sequence>MLDEAEENARETVRSRVTPSVFDAIERFVGACSRWGRVSNLVSAADRARLWERHVLDSLQLVPLAEGAGPVWVDLGSGGGFPGIVVAIAREGTDMTLIEANRKKSAFLLQAAAEAGVKVRVRPQRIEAVEPFVADVVSARALASLDTLIRLAAPFFGPDTIGLFPKGKDAPLETDTAHLRHDFTASLIPSLTEDSSIVRVTGLRTVS</sequence>
<keyword evidence="3 6" id="KW-0489">Methyltransferase</keyword>
<dbReference type="Pfam" id="PF02527">
    <property type="entry name" value="GidB"/>
    <property type="match status" value="1"/>
</dbReference>
<keyword evidence="1 6" id="KW-0963">Cytoplasm</keyword>
<reference evidence="7 8" key="1">
    <citation type="submission" date="2018-05" db="EMBL/GenBank/DDBJ databases">
        <title>Acuticoccus sediminis sp. nov., isolated from deep-sea sediment of Indian Ocean.</title>
        <authorList>
            <person name="Liu X."/>
            <person name="Lai Q."/>
            <person name="Du Y."/>
            <person name="Sun F."/>
            <person name="Zhang X."/>
            <person name="Wang S."/>
            <person name="Shao Z."/>
        </authorList>
    </citation>
    <scope>NUCLEOTIDE SEQUENCE [LARGE SCALE GENOMIC DNA]</scope>
    <source>
        <strain evidence="7 8">PTG4-2</strain>
    </source>
</reference>
<evidence type="ECO:0000256" key="4">
    <source>
        <dbReference type="ARBA" id="ARBA00022679"/>
    </source>
</evidence>
<evidence type="ECO:0000256" key="3">
    <source>
        <dbReference type="ARBA" id="ARBA00022603"/>
    </source>
</evidence>
<feature type="binding site" evidence="6">
    <location>
        <position position="81"/>
    </location>
    <ligand>
        <name>S-adenosyl-L-methionine</name>
        <dbReference type="ChEBI" id="CHEBI:59789"/>
    </ligand>
</feature>
<dbReference type="HAMAP" id="MF_00074">
    <property type="entry name" value="16SrRNA_methyltr_G"/>
    <property type="match status" value="1"/>
</dbReference>
<dbReference type="InterPro" id="IPR029063">
    <property type="entry name" value="SAM-dependent_MTases_sf"/>
</dbReference>
<gene>
    <name evidence="6 7" type="primary">rsmG</name>
    <name evidence="7" type="ORF">DLJ53_02495</name>
</gene>
<dbReference type="OrthoDB" id="9808773at2"/>
<comment type="similarity">
    <text evidence="6">Belongs to the methyltransferase superfamily. RNA methyltransferase RsmG family.</text>
</comment>
<evidence type="ECO:0000256" key="5">
    <source>
        <dbReference type="ARBA" id="ARBA00022691"/>
    </source>
</evidence>